<reference evidence="2 3" key="1">
    <citation type="submission" date="2016-05" db="EMBL/GenBank/DDBJ databases">
        <title>Diversity and Homogeneity among Thermoacidophilic Verrucomicrobia Methanotrophs Linked with Geographical Origin.</title>
        <authorList>
            <person name="Erikstad H.-A."/>
            <person name="Smestad N.B."/>
            <person name="Ceballos R.M."/>
            <person name="Birkeland N.-K."/>
        </authorList>
    </citation>
    <scope>NUCLEOTIDE SEQUENCE [LARGE SCALE GENOMIC DNA]</scope>
    <source>
        <strain evidence="2 3">Phi</strain>
    </source>
</reference>
<name>A0A4Y8P718_9BACT</name>
<keyword evidence="3" id="KW-1185">Reference proteome</keyword>
<organism evidence="2 3">
    <name type="scientific">Methylacidiphilum caldifontis</name>
    <dbReference type="NCBI Taxonomy" id="2795386"/>
    <lineage>
        <taxon>Bacteria</taxon>
        <taxon>Pseudomonadati</taxon>
        <taxon>Verrucomicrobiota</taxon>
        <taxon>Methylacidiphilae</taxon>
        <taxon>Methylacidiphilales</taxon>
        <taxon>Methylacidiphilaceae</taxon>
        <taxon>Methylacidiphilum (ex Ratnadevi et al. 2023)</taxon>
    </lineage>
</organism>
<keyword evidence="1" id="KW-0812">Transmembrane</keyword>
<proteinExistence type="predicted"/>
<dbReference type="AlphaFoldDB" id="A0A4Y8P718"/>
<accession>A0A4Y8P718</accession>
<evidence type="ECO:0000256" key="1">
    <source>
        <dbReference type="SAM" id="Phobius"/>
    </source>
</evidence>
<comment type="caution">
    <text evidence="2">The sequence shown here is derived from an EMBL/GenBank/DDBJ whole genome shotgun (WGS) entry which is preliminary data.</text>
</comment>
<dbReference type="Proteomes" id="UP000297713">
    <property type="component" value="Unassembled WGS sequence"/>
</dbReference>
<evidence type="ECO:0000313" key="2">
    <source>
        <dbReference type="EMBL" id="TFE65729.1"/>
    </source>
</evidence>
<keyword evidence="1" id="KW-1133">Transmembrane helix</keyword>
<gene>
    <name evidence="2" type="ORF">A7Q10_03075</name>
</gene>
<keyword evidence="1" id="KW-0472">Membrane</keyword>
<feature type="transmembrane region" description="Helical" evidence="1">
    <location>
        <begin position="12"/>
        <end position="30"/>
    </location>
</feature>
<evidence type="ECO:0000313" key="3">
    <source>
        <dbReference type="Proteomes" id="UP000297713"/>
    </source>
</evidence>
<sequence>MCLQTFDLFPTIIFGFFIFIQISFAQIYPFPQYPKSINSKEQSSRPLYGTPFVESTWQNWEVKGIRFKEGMNQATVIKIMGEDYERYDVINIHYRRGRIMSGYIGVNLENNLEPAHVLKWTYRDHSHYVYEAYFLFLDKNNNLVKIFLRKKPLDIIAQ</sequence>
<protein>
    <submittedName>
        <fullName evidence="2">Uncharacterized protein</fullName>
    </submittedName>
</protein>
<dbReference type="EMBL" id="LXQC01000209">
    <property type="protein sequence ID" value="TFE65729.1"/>
    <property type="molecule type" value="Genomic_DNA"/>
</dbReference>